<evidence type="ECO:0000256" key="1">
    <source>
        <dbReference type="ARBA" id="ARBA00004651"/>
    </source>
</evidence>
<evidence type="ECO:0000256" key="2">
    <source>
        <dbReference type="ARBA" id="ARBA00022448"/>
    </source>
</evidence>
<feature type="transmembrane region" description="Helical" evidence="7">
    <location>
        <begin position="136"/>
        <end position="160"/>
    </location>
</feature>
<sequence length="332" mass="37378">MEEHYQQELEEVKEKKNIVKNIISWIFKNIKFLLIPGSRLESLSRREFEYEKTISKRKFIRRLKSVLTILGIIIIFVIITFAIHGDWIAPYTRSDANGVLVGSWDPPSSSNPLGQTKFGRDVLSRAIYGARSSLTIALPAIIFSVIMGVIIGVISGYYGGWIDSVIMRITDMFLAFPALILALVFIAIWGQEMKYIMLAYGILGVPYYARLIRGSVLQARELPYVEAARVSGSGNWRLMFRHVLPNTIQPIIISFTFDIGGIILSLAGLSFLGYSDMTLIEWGNDINVARLHLYDAPWSAVWPGIMILLTVLGFMLVGDGLRDALDPRMKNL</sequence>
<keyword evidence="3" id="KW-1003">Cell membrane</keyword>
<dbReference type="PROSITE" id="PS50928">
    <property type="entry name" value="ABC_TM1"/>
    <property type="match status" value="1"/>
</dbReference>
<keyword evidence="4 7" id="KW-0812">Transmembrane</keyword>
<dbReference type="PANTHER" id="PTHR43386">
    <property type="entry name" value="OLIGOPEPTIDE TRANSPORT SYSTEM PERMEASE PROTEIN APPC"/>
    <property type="match status" value="1"/>
</dbReference>
<evidence type="ECO:0000256" key="6">
    <source>
        <dbReference type="ARBA" id="ARBA00023136"/>
    </source>
</evidence>
<feature type="transmembrane region" description="Helical" evidence="7">
    <location>
        <begin position="66"/>
        <end position="84"/>
    </location>
</feature>
<reference evidence="9" key="1">
    <citation type="journal article" date="2015" name="Nature">
        <title>Complex archaea that bridge the gap between prokaryotes and eukaryotes.</title>
        <authorList>
            <person name="Spang A."/>
            <person name="Saw J.H."/>
            <person name="Jorgensen S.L."/>
            <person name="Zaremba-Niedzwiedzka K."/>
            <person name="Martijn J."/>
            <person name="Lind A.E."/>
            <person name="van Eijk R."/>
            <person name="Schleper C."/>
            <person name="Guy L."/>
            <person name="Ettema T.J."/>
        </authorList>
    </citation>
    <scope>NUCLEOTIDE SEQUENCE</scope>
</reference>
<name>A0A0F9QT92_9ZZZZ</name>
<dbReference type="InterPro" id="IPR000515">
    <property type="entry name" value="MetI-like"/>
</dbReference>
<organism evidence="9">
    <name type="scientific">marine sediment metagenome</name>
    <dbReference type="NCBI Taxonomy" id="412755"/>
    <lineage>
        <taxon>unclassified sequences</taxon>
        <taxon>metagenomes</taxon>
        <taxon>ecological metagenomes</taxon>
    </lineage>
</organism>
<dbReference type="Gene3D" id="1.10.3720.10">
    <property type="entry name" value="MetI-like"/>
    <property type="match status" value="1"/>
</dbReference>
<dbReference type="GO" id="GO:0005886">
    <property type="term" value="C:plasma membrane"/>
    <property type="evidence" value="ECO:0007669"/>
    <property type="project" value="UniProtKB-SubCell"/>
</dbReference>
<dbReference type="PANTHER" id="PTHR43386:SF1">
    <property type="entry name" value="D,D-DIPEPTIDE TRANSPORT SYSTEM PERMEASE PROTEIN DDPC-RELATED"/>
    <property type="match status" value="1"/>
</dbReference>
<dbReference type="CDD" id="cd06261">
    <property type="entry name" value="TM_PBP2"/>
    <property type="match status" value="1"/>
</dbReference>
<dbReference type="Pfam" id="PF00528">
    <property type="entry name" value="BPD_transp_1"/>
    <property type="match status" value="1"/>
</dbReference>
<dbReference type="InterPro" id="IPR050366">
    <property type="entry name" value="BP-dependent_transpt_permease"/>
</dbReference>
<comment type="caution">
    <text evidence="9">The sequence shown here is derived from an EMBL/GenBank/DDBJ whole genome shotgun (WGS) entry which is preliminary data.</text>
</comment>
<keyword evidence="6 7" id="KW-0472">Membrane</keyword>
<feature type="domain" description="ABC transmembrane type-1" evidence="8">
    <location>
        <begin position="130"/>
        <end position="318"/>
    </location>
</feature>
<comment type="subcellular location">
    <subcellularLocation>
        <location evidence="1">Cell membrane</location>
        <topology evidence="1">Multi-pass membrane protein</topology>
    </subcellularLocation>
</comment>
<proteinExistence type="predicted"/>
<evidence type="ECO:0000259" key="8">
    <source>
        <dbReference type="PROSITE" id="PS50928"/>
    </source>
</evidence>
<evidence type="ECO:0000256" key="5">
    <source>
        <dbReference type="ARBA" id="ARBA00022989"/>
    </source>
</evidence>
<feature type="transmembrane region" description="Helical" evidence="7">
    <location>
        <begin position="195"/>
        <end position="212"/>
    </location>
</feature>
<evidence type="ECO:0000256" key="4">
    <source>
        <dbReference type="ARBA" id="ARBA00022692"/>
    </source>
</evidence>
<feature type="transmembrane region" description="Helical" evidence="7">
    <location>
        <begin position="251"/>
        <end position="274"/>
    </location>
</feature>
<dbReference type="EMBL" id="LAZR01001372">
    <property type="protein sequence ID" value="KKN45689.1"/>
    <property type="molecule type" value="Genomic_DNA"/>
</dbReference>
<feature type="transmembrane region" description="Helical" evidence="7">
    <location>
        <begin position="172"/>
        <end position="189"/>
    </location>
</feature>
<dbReference type="SUPFAM" id="SSF161098">
    <property type="entry name" value="MetI-like"/>
    <property type="match status" value="1"/>
</dbReference>
<evidence type="ECO:0000313" key="9">
    <source>
        <dbReference type="EMBL" id="KKN45689.1"/>
    </source>
</evidence>
<dbReference type="AlphaFoldDB" id="A0A0F9QT92"/>
<keyword evidence="5 7" id="KW-1133">Transmembrane helix</keyword>
<dbReference type="GO" id="GO:0055085">
    <property type="term" value="P:transmembrane transport"/>
    <property type="evidence" value="ECO:0007669"/>
    <property type="project" value="InterPro"/>
</dbReference>
<dbReference type="InterPro" id="IPR035906">
    <property type="entry name" value="MetI-like_sf"/>
</dbReference>
<accession>A0A0F9QT92</accession>
<gene>
    <name evidence="9" type="ORF">LCGC14_0680520</name>
</gene>
<protein>
    <recommendedName>
        <fullName evidence="8">ABC transmembrane type-1 domain-containing protein</fullName>
    </recommendedName>
</protein>
<feature type="transmembrane region" description="Helical" evidence="7">
    <location>
        <begin position="300"/>
        <end position="321"/>
    </location>
</feature>
<evidence type="ECO:0000256" key="7">
    <source>
        <dbReference type="SAM" id="Phobius"/>
    </source>
</evidence>
<evidence type="ECO:0000256" key="3">
    <source>
        <dbReference type="ARBA" id="ARBA00022475"/>
    </source>
</evidence>
<keyword evidence="2" id="KW-0813">Transport</keyword>